<gene>
    <name evidence="2" type="ORF">O181_061082</name>
</gene>
<name>A0A9Q3HZ11_9BASI</name>
<evidence type="ECO:0000313" key="2">
    <source>
        <dbReference type="EMBL" id="MBW0521367.1"/>
    </source>
</evidence>
<evidence type="ECO:0000313" key="3">
    <source>
        <dbReference type="Proteomes" id="UP000765509"/>
    </source>
</evidence>
<organism evidence="2 3">
    <name type="scientific">Austropuccinia psidii MF-1</name>
    <dbReference type="NCBI Taxonomy" id="1389203"/>
    <lineage>
        <taxon>Eukaryota</taxon>
        <taxon>Fungi</taxon>
        <taxon>Dikarya</taxon>
        <taxon>Basidiomycota</taxon>
        <taxon>Pucciniomycotina</taxon>
        <taxon>Pucciniomycetes</taxon>
        <taxon>Pucciniales</taxon>
        <taxon>Sphaerophragmiaceae</taxon>
        <taxon>Austropuccinia</taxon>
    </lineage>
</organism>
<evidence type="ECO:0000256" key="1">
    <source>
        <dbReference type="SAM" id="MobiDB-lite"/>
    </source>
</evidence>
<sequence length="108" mass="11715">MNLSGLKVDVGNETAQNSTTWTITKISVTTILLNHTNTQMHMSEEPGSTPEISSTANPQSKFPHEFLLNPVSNPVESREPFAKSKQPSLNIPSRSQACVGHEKQVDGG</sequence>
<comment type="caution">
    <text evidence="2">The sequence shown here is derived from an EMBL/GenBank/DDBJ whole genome shotgun (WGS) entry which is preliminary data.</text>
</comment>
<dbReference type="EMBL" id="AVOT02028768">
    <property type="protein sequence ID" value="MBW0521367.1"/>
    <property type="molecule type" value="Genomic_DNA"/>
</dbReference>
<feature type="compositionally biased region" description="Polar residues" evidence="1">
    <location>
        <begin position="85"/>
        <end position="96"/>
    </location>
</feature>
<dbReference type="Proteomes" id="UP000765509">
    <property type="component" value="Unassembled WGS sequence"/>
</dbReference>
<dbReference type="AlphaFoldDB" id="A0A9Q3HZ11"/>
<protein>
    <submittedName>
        <fullName evidence="2">Uncharacterized protein</fullName>
    </submittedName>
</protein>
<reference evidence="2" key="1">
    <citation type="submission" date="2021-03" db="EMBL/GenBank/DDBJ databases">
        <title>Draft genome sequence of rust myrtle Austropuccinia psidii MF-1, a brazilian biotype.</title>
        <authorList>
            <person name="Quecine M.C."/>
            <person name="Pachon D.M.R."/>
            <person name="Bonatelli M.L."/>
            <person name="Correr F.H."/>
            <person name="Franceschini L.M."/>
            <person name="Leite T.F."/>
            <person name="Margarido G.R.A."/>
            <person name="Almeida C.A."/>
            <person name="Ferrarezi J.A."/>
            <person name="Labate C.A."/>
        </authorList>
    </citation>
    <scope>NUCLEOTIDE SEQUENCE</scope>
    <source>
        <strain evidence="2">MF-1</strain>
    </source>
</reference>
<accession>A0A9Q3HZ11</accession>
<feature type="compositionally biased region" description="Polar residues" evidence="1">
    <location>
        <begin position="50"/>
        <end position="60"/>
    </location>
</feature>
<proteinExistence type="predicted"/>
<feature type="region of interest" description="Disordered" evidence="1">
    <location>
        <begin position="40"/>
        <end position="108"/>
    </location>
</feature>
<keyword evidence="3" id="KW-1185">Reference proteome</keyword>